<evidence type="ECO:0000256" key="1">
    <source>
        <dbReference type="ARBA" id="ARBA00022737"/>
    </source>
</evidence>
<accession>A0A2W6MX00</accession>
<dbReference type="Gene3D" id="1.25.40.10">
    <property type="entry name" value="Tetratricopeptide repeat domain"/>
    <property type="match status" value="1"/>
</dbReference>
<dbReference type="Pfam" id="PF13424">
    <property type="entry name" value="TPR_12"/>
    <property type="match status" value="1"/>
</dbReference>
<feature type="repeat" description="TPR" evidence="3">
    <location>
        <begin position="284"/>
        <end position="317"/>
    </location>
</feature>
<keyword evidence="1" id="KW-0677">Repeat</keyword>
<dbReference type="SUPFAM" id="SSF48452">
    <property type="entry name" value="TPR-like"/>
    <property type="match status" value="1"/>
</dbReference>
<feature type="signal peptide" evidence="4">
    <location>
        <begin position="1"/>
        <end position="18"/>
    </location>
</feature>
<dbReference type="GO" id="GO:0060090">
    <property type="term" value="F:molecular adaptor activity"/>
    <property type="evidence" value="ECO:0007669"/>
    <property type="project" value="TreeGrafter"/>
</dbReference>
<dbReference type="PROSITE" id="PS50293">
    <property type="entry name" value="TPR_REGION"/>
    <property type="match status" value="1"/>
</dbReference>
<dbReference type="GO" id="GO:0016020">
    <property type="term" value="C:membrane"/>
    <property type="evidence" value="ECO:0007669"/>
    <property type="project" value="TreeGrafter"/>
</dbReference>
<keyword evidence="6" id="KW-1185">Reference proteome</keyword>
<feature type="repeat" description="TPR" evidence="3">
    <location>
        <begin position="318"/>
        <end position="351"/>
    </location>
</feature>
<dbReference type="OrthoDB" id="6372180at2"/>
<keyword evidence="4" id="KW-0732">Signal</keyword>
<dbReference type="GO" id="GO:0072380">
    <property type="term" value="C:TRC complex"/>
    <property type="evidence" value="ECO:0007669"/>
    <property type="project" value="TreeGrafter"/>
</dbReference>
<sequence length="405" mass="45673">MMRKVFFALLFWVGLAQAEISVSVLDATIKNKSLSGVELTFQKDGESSSKAFTDSKGSVSIPTPFGKDDSSVTMILKKEGYASMAVKCPCDGFVYAMSPNLKSLDSMRVVLQWDNEPLDMDLHAYFKDSHIYFQNKEGIDTNLDVDDTNGYGPETITINKRHNGEKYIFFVHNFSSWAREVGNKEGKYTLPLTKLRNVKVHVYVGSSLIRTYAMPPIPQDLQDARIWVPFYVDEEGKIIDKNIIIDDKNARAGSDFGSDLEKVIAKNFNLTYTQAISTDDKKQAKILDNLGVEAYKNKDYESAIYHLKDSITLNPNDAQVYSNLGLVYQKAGNLAEANWANRKAIELASGNNANTIKASSYYNIARIYEEKGEYQNALDNYKKAQNYKANAVYTNAIKRMEEKLR</sequence>
<proteinExistence type="predicted"/>
<dbReference type="GO" id="GO:0006620">
    <property type="term" value="P:post-translational protein targeting to endoplasmic reticulum membrane"/>
    <property type="evidence" value="ECO:0007669"/>
    <property type="project" value="TreeGrafter"/>
</dbReference>
<keyword evidence="2 3" id="KW-0802">TPR repeat</keyword>
<name>A0A2W6MX00_9HELI</name>
<dbReference type="PANTHER" id="PTHR45831">
    <property type="entry name" value="LD24721P"/>
    <property type="match status" value="1"/>
</dbReference>
<protein>
    <submittedName>
        <fullName evidence="5">Uncharacterized protein</fullName>
    </submittedName>
</protein>
<dbReference type="PROSITE" id="PS50005">
    <property type="entry name" value="TPR"/>
    <property type="match status" value="3"/>
</dbReference>
<dbReference type="PANTHER" id="PTHR45831:SF2">
    <property type="entry name" value="LD24721P"/>
    <property type="match status" value="1"/>
</dbReference>
<evidence type="ECO:0000313" key="6">
    <source>
        <dbReference type="Proteomes" id="UP000249746"/>
    </source>
</evidence>
<dbReference type="Proteomes" id="UP000249746">
    <property type="component" value="Unassembled WGS sequence"/>
</dbReference>
<reference evidence="5 6" key="1">
    <citation type="submission" date="2017-03" db="EMBL/GenBank/DDBJ databases">
        <title>Genomic and clinical evidence uncovers the enterohepatic species Helicobacter valdiviensis as a potential human intestinal pathogen.</title>
        <authorList>
            <person name="Fresia P."/>
            <person name="Jara R."/>
            <person name="Sierra R."/>
            <person name="Ferres I."/>
            <person name="Greif G."/>
            <person name="Iraola G."/>
            <person name="Collado L."/>
        </authorList>
    </citation>
    <scope>NUCLEOTIDE SEQUENCE [LARGE SCALE GENOMIC DNA]</scope>
    <source>
        <strain evidence="5 6">WBE14</strain>
    </source>
</reference>
<evidence type="ECO:0000256" key="4">
    <source>
        <dbReference type="SAM" id="SignalP"/>
    </source>
</evidence>
<dbReference type="EMBL" id="NBIU01000001">
    <property type="protein sequence ID" value="PZT49044.1"/>
    <property type="molecule type" value="Genomic_DNA"/>
</dbReference>
<dbReference type="InterPro" id="IPR047150">
    <property type="entry name" value="SGT"/>
</dbReference>
<comment type="caution">
    <text evidence="5">The sequence shown here is derived from an EMBL/GenBank/DDBJ whole genome shotgun (WGS) entry which is preliminary data.</text>
</comment>
<evidence type="ECO:0000256" key="3">
    <source>
        <dbReference type="PROSITE-ProRule" id="PRU00339"/>
    </source>
</evidence>
<gene>
    <name evidence="5" type="ORF">B6S12_00155</name>
</gene>
<evidence type="ECO:0000313" key="5">
    <source>
        <dbReference type="EMBL" id="PZT49044.1"/>
    </source>
</evidence>
<dbReference type="InterPro" id="IPR019734">
    <property type="entry name" value="TPR_rpt"/>
</dbReference>
<evidence type="ECO:0000256" key="2">
    <source>
        <dbReference type="ARBA" id="ARBA00022803"/>
    </source>
</evidence>
<dbReference type="InterPro" id="IPR011990">
    <property type="entry name" value="TPR-like_helical_dom_sf"/>
</dbReference>
<organism evidence="5 6">
    <name type="scientific">Helicobacter valdiviensis</name>
    <dbReference type="NCBI Taxonomy" id="1458358"/>
    <lineage>
        <taxon>Bacteria</taxon>
        <taxon>Pseudomonadati</taxon>
        <taxon>Campylobacterota</taxon>
        <taxon>Epsilonproteobacteria</taxon>
        <taxon>Campylobacterales</taxon>
        <taxon>Helicobacteraceae</taxon>
        <taxon>Helicobacter</taxon>
    </lineage>
</organism>
<dbReference type="SMART" id="SM00028">
    <property type="entry name" value="TPR"/>
    <property type="match status" value="3"/>
</dbReference>
<feature type="chain" id="PRO_5015935760" evidence="4">
    <location>
        <begin position="19"/>
        <end position="405"/>
    </location>
</feature>
<feature type="repeat" description="TPR" evidence="3">
    <location>
        <begin position="358"/>
        <end position="391"/>
    </location>
</feature>
<dbReference type="AlphaFoldDB" id="A0A2W6MX00"/>